<dbReference type="PANTHER" id="PTHR28592:SF1">
    <property type="entry name" value="ARMADILLO REPEAT-CONTAINING PROTEIN 1"/>
    <property type="match status" value="1"/>
</dbReference>
<organism evidence="1 2">
    <name type="scientific">Panagrolaimus superbus</name>
    <dbReference type="NCBI Taxonomy" id="310955"/>
    <lineage>
        <taxon>Eukaryota</taxon>
        <taxon>Metazoa</taxon>
        <taxon>Ecdysozoa</taxon>
        <taxon>Nematoda</taxon>
        <taxon>Chromadorea</taxon>
        <taxon>Rhabditida</taxon>
        <taxon>Tylenchina</taxon>
        <taxon>Panagrolaimomorpha</taxon>
        <taxon>Panagrolaimoidea</taxon>
        <taxon>Panagrolaimidae</taxon>
        <taxon>Panagrolaimus</taxon>
    </lineage>
</organism>
<reference evidence="2" key="1">
    <citation type="submission" date="2022-11" db="UniProtKB">
        <authorList>
            <consortium name="WormBaseParasite"/>
        </authorList>
    </citation>
    <scope>IDENTIFICATION</scope>
</reference>
<dbReference type="PANTHER" id="PTHR28592">
    <property type="entry name" value="ARMADILLO REPEAT-CONTAINING PROTEIN 1"/>
    <property type="match status" value="1"/>
</dbReference>
<keyword evidence="1" id="KW-1185">Reference proteome</keyword>
<protein>
    <submittedName>
        <fullName evidence="2">Uncharacterized protein</fullName>
    </submittedName>
</protein>
<dbReference type="WBParaSite" id="PSU_v2.g13200.t1">
    <property type="protein sequence ID" value="PSU_v2.g13200.t1"/>
    <property type="gene ID" value="PSU_v2.g13200"/>
</dbReference>
<evidence type="ECO:0000313" key="1">
    <source>
        <dbReference type="Proteomes" id="UP000887577"/>
    </source>
</evidence>
<dbReference type="AlphaFoldDB" id="A0A914XZ29"/>
<accession>A0A914XZ29</accession>
<sequence>MVDVDQIDAEEKTVLKLLKSFYKLVIARPDKSFFIEDPAFSVTLTTYIEDGRSNVMTLMSRILKALTDSPKNCKLVAALPDFEQKLARQVEKPNLPPKVVHELLVVQSRITALKVPKTPQSASKTRTFLKTAGTKQLVYQLLDNTEEKQTTLQERSIPIKGVVSLCFGAGPAGDHHNHSIKCIYRVQETLEAKILERCIFNCGYEKIQRVVRLDDGSTQSYDIYRDEVFAHTSEETKSKTACPQYLDDNVLIFDPSHTLVPNNHAVQHESTWFSGVKAYLPFW</sequence>
<evidence type="ECO:0000313" key="2">
    <source>
        <dbReference type="WBParaSite" id="PSU_v2.g13200.t1"/>
    </source>
</evidence>
<proteinExistence type="predicted"/>
<dbReference type="Proteomes" id="UP000887577">
    <property type="component" value="Unplaced"/>
</dbReference>
<name>A0A914XZ29_9BILA</name>